<dbReference type="SUPFAM" id="SSF52540">
    <property type="entry name" value="P-loop containing nucleoside triphosphate hydrolases"/>
    <property type="match status" value="1"/>
</dbReference>
<dbReference type="PANTHER" id="PTHR19879">
    <property type="entry name" value="TRANSCRIPTION INITIATION FACTOR TFIID"/>
    <property type="match status" value="1"/>
</dbReference>
<keyword evidence="4" id="KW-0175">Coiled coil</keyword>
<evidence type="ECO:0000259" key="6">
    <source>
        <dbReference type="Pfam" id="PF24883"/>
    </source>
</evidence>
<evidence type="ECO:0000256" key="3">
    <source>
        <dbReference type="PROSITE-ProRule" id="PRU00221"/>
    </source>
</evidence>
<feature type="compositionally biased region" description="Polar residues" evidence="5">
    <location>
        <begin position="150"/>
        <end position="160"/>
    </location>
</feature>
<evidence type="ECO:0000313" key="8">
    <source>
        <dbReference type="Proteomes" id="UP000799421"/>
    </source>
</evidence>
<dbReference type="Pfam" id="PF00400">
    <property type="entry name" value="WD40"/>
    <property type="match status" value="3"/>
</dbReference>
<feature type="compositionally biased region" description="Low complexity" evidence="5">
    <location>
        <begin position="63"/>
        <end position="90"/>
    </location>
</feature>
<dbReference type="Pfam" id="PF24883">
    <property type="entry name" value="NPHP3_N"/>
    <property type="match status" value="1"/>
</dbReference>
<dbReference type="Gene3D" id="2.130.10.10">
    <property type="entry name" value="YVTN repeat-like/Quinoprotein amine dehydrogenase"/>
    <property type="match status" value="3"/>
</dbReference>
<dbReference type="InterPro" id="IPR019775">
    <property type="entry name" value="WD40_repeat_CS"/>
</dbReference>
<dbReference type="Proteomes" id="UP000799421">
    <property type="component" value="Unassembled WGS sequence"/>
</dbReference>
<feature type="compositionally biased region" description="Polar residues" evidence="5">
    <location>
        <begin position="97"/>
        <end position="106"/>
    </location>
</feature>
<feature type="compositionally biased region" description="Polar residues" evidence="5">
    <location>
        <begin position="40"/>
        <end position="52"/>
    </location>
</feature>
<feature type="repeat" description="WD" evidence="3">
    <location>
        <begin position="1311"/>
        <end position="1342"/>
    </location>
</feature>
<name>A0A6A7BQT9_9PEZI</name>
<dbReference type="PANTHER" id="PTHR19879:SF9">
    <property type="entry name" value="TRANSCRIPTION INITIATION FACTOR TFIID SUBUNIT 5"/>
    <property type="match status" value="1"/>
</dbReference>
<protein>
    <recommendedName>
        <fullName evidence="6">Nephrocystin 3-like N-terminal domain-containing protein</fullName>
    </recommendedName>
</protein>
<dbReference type="InterPro" id="IPR015943">
    <property type="entry name" value="WD40/YVTN_repeat-like_dom_sf"/>
</dbReference>
<feature type="compositionally biased region" description="Low complexity" evidence="5">
    <location>
        <begin position="161"/>
        <end position="177"/>
    </location>
</feature>
<dbReference type="PROSITE" id="PS50082">
    <property type="entry name" value="WD_REPEATS_2"/>
    <property type="match status" value="2"/>
</dbReference>
<evidence type="ECO:0000256" key="2">
    <source>
        <dbReference type="ARBA" id="ARBA00022737"/>
    </source>
</evidence>
<dbReference type="OrthoDB" id="538223at2759"/>
<evidence type="ECO:0000256" key="4">
    <source>
        <dbReference type="SAM" id="Coils"/>
    </source>
</evidence>
<feature type="coiled-coil region" evidence="4">
    <location>
        <begin position="375"/>
        <end position="402"/>
    </location>
</feature>
<dbReference type="SUPFAM" id="SSF50998">
    <property type="entry name" value="Quinoprotein alcohol dehydrogenase-like"/>
    <property type="match status" value="1"/>
</dbReference>
<feature type="compositionally biased region" description="Basic residues" evidence="5">
    <location>
        <begin position="19"/>
        <end position="29"/>
    </location>
</feature>
<dbReference type="InterPro" id="IPR056884">
    <property type="entry name" value="NPHP3-like_N"/>
</dbReference>
<keyword evidence="8" id="KW-1185">Reference proteome</keyword>
<evidence type="ECO:0000256" key="1">
    <source>
        <dbReference type="ARBA" id="ARBA00022574"/>
    </source>
</evidence>
<proteinExistence type="predicted"/>
<reference evidence="7" key="1">
    <citation type="journal article" date="2020" name="Stud. Mycol.">
        <title>101 Dothideomycetes genomes: a test case for predicting lifestyles and emergence of pathogens.</title>
        <authorList>
            <person name="Haridas S."/>
            <person name="Albert R."/>
            <person name="Binder M."/>
            <person name="Bloem J."/>
            <person name="Labutti K."/>
            <person name="Salamov A."/>
            <person name="Andreopoulos B."/>
            <person name="Baker S."/>
            <person name="Barry K."/>
            <person name="Bills G."/>
            <person name="Bluhm B."/>
            <person name="Cannon C."/>
            <person name="Castanera R."/>
            <person name="Culley D."/>
            <person name="Daum C."/>
            <person name="Ezra D."/>
            <person name="Gonzalez J."/>
            <person name="Henrissat B."/>
            <person name="Kuo A."/>
            <person name="Liang C."/>
            <person name="Lipzen A."/>
            <person name="Lutzoni F."/>
            <person name="Magnuson J."/>
            <person name="Mondo S."/>
            <person name="Nolan M."/>
            <person name="Ohm R."/>
            <person name="Pangilinan J."/>
            <person name="Park H.-J."/>
            <person name="Ramirez L."/>
            <person name="Alfaro M."/>
            <person name="Sun H."/>
            <person name="Tritt A."/>
            <person name="Yoshinaga Y."/>
            <person name="Zwiers L.-H."/>
            <person name="Turgeon B."/>
            <person name="Goodwin S."/>
            <person name="Spatafora J."/>
            <person name="Crous P."/>
            <person name="Grigoriev I."/>
        </authorList>
    </citation>
    <scope>NUCLEOTIDE SEQUENCE</scope>
    <source>
        <strain evidence="7">CBS 480.64</strain>
    </source>
</reference>
<keyword evidence="1 3" id="KW-0853">WD repeat</keyword>
<accession>A0A6A7BQT9</accession>
<evidence type="ECO:0000313" key="7">
    <source>
        <dbReference type="EMBL" id="KAF2857580.1"/>
    </source>
</evidence>
<sequence length="1507" mass="168876">MPGCWESFKAICESLVSKLRPHKSKKSKHATPGAPAPASQHLQTLRPNNTPVEVSRPDPQPSQPSQSQSAPLEASASTSQTSQPSQPNNALAEASASVPQTSQSNNVPVDASPPAPQPSQPNNMPAEVLASCPRHLQPPHPRNASVEVPSPQSLNAPVQTSVSASQPLQPSQPNSQQKLREDALVGISPDKREFVEKHVDLDSNLERDATNVRALRDRNQESRTQKWKDKMGTISSQIMNFAPVFDAATNAQAEVLSLPWAGIRVLLMVAEEAHKQSESILEGFETVLDTNNLLSAYLSIYSQVNGTPTIEFPYNSIVKLYGFILEFVVQSQIIREGKPWKQVIQSLTGGVIPEFKTGHDRMLNAVERHTRAVDREVSKEQRDQVEEQLKALRKAQGEVNNRVKGVQQMLDLSALQAVAGAAYDSTNGESQLCLKDTRVQIRKEILHCATTSDDQRLFWLSGKTGTGKSTIARTVADELARQGYLVGSFFFKRGQDKLGRARSLFPTIARQMAYSIPSISDKIADASHGSPLLMQLQSPWKSRYQTESATDVWAIVIDALDECDAKETIGQAMKLWPKLRSHTSMNLRVFVTSRSDNEIWSALDQLDPKHFREVSNNPGKRLREWVDRLNFTETDTLTLIYSDILEQAADFDKEWLQWFCQVIKPFALLHSSLTIPALADLLGGDTTMIGNALTPLSSVIDFPSGKEVKTGSRATVRIYHESFRDFLIDPSHKSRPQFWVNEGETHGILLTRCLDLPKNKLDRDVCKQKDPATERKGISTEVVEKHTPESLQYACRYWTSHAVKSNRTLEGGGQVDCFLRASFLHWTEAMAWLDKLGEMVLCLKKLQEAINQVETYLSALAFASSNSIVRNTFWHEVEDFLQVWPPVATDWGFELQTLKGHAGRILSITPSSDGSRLVTVGRDKTVRLWDVESDTEEKRTEIEMPYHYIREVASAFPKEDLVIIAGVRAGYWMWNLEDDARRIDLKLPRHAKSVSVSPNSRYAAWGLRNGKIYIWDADEDAGQVLRGHNFPVRCLYFSSNSETLLSGSKDIWKWSAQAGHERICQVGTVIRAIAISPNGKFVVFCSDTVSVFHCTTHEVDQIMPKDIFLPSFPLLVTPDSQKVFGFWRGWTLSLRLLNATRADEAATGSRRHSHDIIARREDNLGWLNVDLALKSPQHRTGYAKVALSTNGRSLASLAQGNQLNVWNIETRTCEHRLTDDRLCKSPRLLQQRLVLISSDSHFVVVASLYNPADNAVLIWDLEADELRELKDIPSEVTVLELSPDNKTLLCGLRDGRILAIDLERGVLRGKYTGHTKRIWDIAISPDGQNFASASFDDTIRIWGPKSQTPLVLRSEETFETCFSADGRMLYTRNSKNRICEWDIEKTCIVRTLAEGPYGGSIPIDGHFVSSTFMPVMDRLAANEAAQSQTQAESFASTRSTLMFQGRRICALDKRRYPEQWITVDGRKMFKRPYQLKASDGFSCGRTMVFPNDETGFAVLYFTGKDSF</sequence>
<gene>
    <name evidence="7" type="ORF">K470DRAFT_296993</name>
</gene>
<dbReference type="InterPro" id="IPR001680">
    <property type="entry name" value="WD40_rpt"/>
</dbReference>
<evidence type="ECO:0000256" key="5">
    <source>
        <dbReference type="SAM" id="MobiDB-lite"/>
    </source>
</evidence>
<feature type="repeat" description="WD" evidence="3">
    <location>
        <begin position="898"/>
        <end position="939"/>
    </location>
</feature>
<dbReference type="InterPro" id="IPR011047">
    <property type="entry name" value="Quinoprotein_ADH-like_sf"/>
</dbReference>
<feature type="region of interest" description="Disordered" evidence="5">
    <location>
        <begin position="19"/>
        <end position="179"/>
    </location>
</feature>
<dbReference type="Gene3D" id="3.40.50.300">
    <property type="entry name" value="P-loop containing nucleotide triphosphate hydrolases"/>
    <property type="match status" value="1"/>
</dbReference>
<organism evidence="7 8">
    <name type="scientific">Piedraia hortae CBS 480.64</name>
    <dbReference type="NCBI Taxonomy" id="1314780"/>
    <lineage>
        <taxon>Eukaryota</taxon>
        <taxon>Fungi</taxon>
        <taxon>Dikarya</taxon>
        <taxon>Ascomycota</taxon>
        <taxon>Pezizomycotina</taxon>
        <taxon>Dothideomycetes</taxon>
        <taxon>Dothideomycetidae</taxon>
        <taxon>Capnodiales</taxon>
        <taxon>Piedraiaceae</taxon>
        <taxon>Piedraia</taxon>
    </lineage>
</organism>
<dbReference type="PROSITE" id="PS50294">
    <property type="entry name" value="WD_REPEATS_REGION"/>
    <property type="match status" value="2"/>
</dbReference>
<dbReference type="SMART" id="SM00320">
    <property type="entry name" value="WD40"/>
    <property type="match status" value="7"/>
</dbReference>
<dbReference type="PROSITE" id="PS00678">
    <property type="entry name" value="WD_REPEATS_1"/>
    <property type="match status" value="1"/>
</dbReference>
<feature type="domain" description="Nephrocystin 3-like N-terminal" evidence="6">
    <location>
        <begin position="447"/>
        <end position="594"/>
    </location>
</feature>
<dbReference type="EMBL" id="MU006036">
    <property type="protein sequence ID" value="KAF2857580.1"/>
    <property type="molecule type" value="Genomic_DNA"/>
</dbReference>
<keyword evidence="2" id="KW-0677">Repeat</keyword>
<dbReference type="InterPro" id="IPR027417">
    <property type="entry name" value="P-loop_NTPase"/>
</dbReference>